<protein>
    <submittedName>
        <fullName evidence="5">FMN reductase (NADPH)</fullName>
        <ecNumber evidence="5">1.5.1.38</ecNumber>
    </submittedName>
</protein>
<name>A0A448PKL1_ACTVI</name>
<dbReference type="InterPro" id="IPR023932">
    <property type="entry name" value="CE1759_FMN_reduct"/>
</dbReference>
<dbReference type="EMBL" id="LR134477">
    <property type="protein sequence ID" value="VEI15878.1"/>
    <property type="molecule type" value="Genomic_DNA"/>
</dbReference>
<accession>A0A448PKL1</accession>
<evidence type="ECO:0000259" key="4">
    <source>
        <dbReference type="Pfam" id="PF03358"/>
    </source>
</evidence>
<dbReference type="SUPFAM" id="SSF52218">
    <property type="entry name" value="Flavoproteins"/>
    <property type="match status" value="1"/>
</dbReference>
<dbReference type="Gene3D" id="3.40.50.360">
    <property type="match status" value="1"/>
</dbReference>
<dbReference type="InterPro" id="IPR005025">
    <property type="entry name" value="FMN_Rdtase-like_dom"/>
</dbReference>
<gene>
    <name evidence="5" type="primary">ssuE</name>
    <name evidence="5" type="ORF">NCTC10951_01388</name>
</gene>
<evidence type="ECO:0000313" key="5">
    <source>
        <dbReference type="EMBL" id="VEI15878.1"/>
    </source>
</evidence>
<dbReference type="GO" id="GO:0052873">
    <property type="term" value="F:FMN reductase (NADPH) activity"/>
    <property type="evidence" value="ECO:0007669"/>
    <property type="project" value="UniProtKB-EC"/>
</dbReference>
<feature type="domain" description="NADPH-dependent FMN reductase-like" evidence="4">
    <location>
        <begin position="54"/>
        <end position="203"/>
    </location>
</feature>
<dbReference type="InterPro" id="IPR029039">
    <property type="entry name" value="Flavoprotein-like_sf"/>
</dbReference>
<dbReference type="KEGG" id="avc:NCTC10951_01388"/>
<reference evidence="5 6" key="1">
    <citation type="submission" date="2018-12" db="EMBL/GenBank/DDBJ databases">
        <authorList>
            <consortium name="Pathogen Informatics"/>
        </authorList>
    </citation>
    <scope>NUCLEOTIDE SEQUENCE [LARGE SCALE GENOMIC DNA]</scope>
    <source>
        <strain evidence="5 6">NCTC10951</strain>
    </source>
</reference>
<dbReference type="InterPro" id="IPR051814">
    <property type="entry name" value="NAD(P)H-dep_FMN_reductase"/>
</dbReference>
<dbReference type="PANTHER" id="PTHR43408">
    <property type="entry name" value="FMN REDUCTASE (NADPH)"/>
    <property type="match status" value="1"/>
</dbReference>
<dbReference type="NCBIfam" id="TIGR04037">
    <property type="entry name" value="LLM_duo_CE1759"/>
    <property type="match status" value="1"/>
</dbReference>
<keyword evidence="1" id="KW-0285">Flavoprotein</keyword>
<organism evidence="5 6">
    <name type="scientific">Actinomyces viscosus</name>
    <dbReference type="NCBI Taxonomy" id="1656"/>
    <lineage>
        <taxon>Bacteria</taxon>
        <taxon>Bacillati</taxon>
        <taxon>Actinomycetota</taxon>
        <taxon>Actinomycetes</taxon>
        <taxon>Actinomycetales</taxon>
        <taxon>Actinomycetaceae</taxon>
        <taxon>Actinomyces</taxon>
    </lineage>
</organism>
<keyword evidence="3 5" id="KW-0560">Oxidoreductase</keyword>
<evidence type="ECO:0000256" key="2">
    <source>
        <dbReference type="ARBA" id="ARBA00022643"/>
    </source>
</evidence>
<dbReference type="EC" id="1.5.1.38" evidence="5"/>
<evidence type="ECO:0000256" key="3">
    <source>
        <dbReference type="ARBA" id="ARBA00023002"/>
    </source>
</evidence>
<dbReference type="AlphaFoldDB" id="A0A448PKL1"/>
<evidence type="ECO:0000313" key="6">
    <source>
        <dbReference type="Proteomes" id="UP000268658"/>
    </source>
</evidence>
<dbReference type="Proteomes" id="UP000268658">
    <property type="component" value="Chromosome"/>
</dbReference>
<dbReference type="PANTHER" id="PTHR43408:SF2">
    <property type="entry name" value="FMN REDUCTASE (NADPH)"/>
    <property type="match status" value="1"/>
</dbReference>
<evidence type="ECO:0000256" key="1">
    <source>
        <dbReference type="ARBA" id="ARBA00022630"/>
    </source>
</evidence>
<dbReference type="Pfam" id="PF03358">
    <property type="entry name" value="FMN_red"/>
    <property type="match status" value="1"/>
</dbReference>
<keyword evidence="2" id="KW-0288">FMN</keyword>
<proteinExistence type="predicted"/>
<sequence>MNREALDPTGQVQEGDGMAAGMAAPVAPSGGTQSLAGSPTYDAYANTQMGRLSRIVALHAGVSEPSTSQMLAERLAESTRRALEADSRLASIEVIGLRPLVKDIALASVGGPVSAELQKVVDALAAADGVVLVSPVFQASYSGLFKSAMDVLPAGTLEGVPVLLGATAGTARHSLVTETALRPLATYMKALPTTTAVFAASEDFGAAWQTPASSDQPEAPLSERVARAGRELATLIERFPRRAPLDPLADFAPMGDLLGGRRG</sequence>